<keyword evidence="6" id="KW-1185">Reference proteome</keyword>
<feature type="binding site" evidence="3">
    <location>
        <position position="167"/>
    </location>
    <ligand>
        <name>Mn(2+)</name>
        <dbReference type="ChEBI" id="CHEBI:29035"/>
        <label>1</label>
    </ligand>
</feature>
<dbReference type="InterPro" id="IPR023696">
    <property type="entry name" value="Ureohydrolase_dom_sf"/>
</dbReference>
<feature type="binding site" evidence="3">
    <location>
        <position position="165"/>
    </location>
    <ligand>
        <name>Mn(2+)</name>
        <dbReference type="ChEBI" id="CHEBI:29035"/>
        <label>1</label>
    </ligand>
</feature>
<dbReference type="Proteomes" id="UP000323454">
    <property type="component" value="Unassembled WGS sequence"/>
</dbReference>
<dbReference type="RefSeq" id="WP_149851185.1">
    <property type="nucleotide sequence ID" value="NZ_VUOB01000036.1"/>
</dbReference>
<dbReference type="GO" id="GO:0008783">
    <property type="term" value="F:agmatinase activity"/>
    <property type="evidence" value="ECO:0007669"/>
    <property type="project" value="TreeGrafter"/>
</dbReference>
<name>A0A5B2XBQ0_9PSEU</name>
<keyword evidence="1 3" id="KW-0479">Metal-binding</keyword>
<protein>
    <submittedName>
        <fullName evidence="5">Agmatinase family protein</fullName>
    </submittedName>
</protein>
<evidence type="ECO:0000313" key="5">
    <source>
        <dbReference type="EMBL" id="KAA2260461.1"/>
    </source>
</evidence>
<reference evidence="5 6" key="2">
    <citation type="submission" date="2019-09" db="EMBL/GenBank/DDBJ databases">
        <authorList>
            <person name="Jin C."/>
        </authorList>
    </citation>
    <scope>NUCLEOTIDE SEQUENCE [LARGE SCALE GENOMIC DNA]</scope>
    <source>
        <strain evidence="5 6">AN110305</strain>
    </source>
</reference>
<dbReference type="CDD" id="cd09990">
    <property type="entry name" value="Agmatinase-like"/>
    <property type="match status" value="1"/>
</dbReference>
<organism evidence="5 6">
    <name type="scientific">Solihabitans fulvus</name>
    <dbReference type="NCBI Taxonomy" id="1892852"/>
    <lineage>
        <taxon>Bacteria</taxon>
        <taxon>Bacillati</taxon>
        <taxon>Actinomycetota</taxon>
        <taxon>Actinomycetes</taxon>
        <taxon>Pseudonocardiales</taxon>
        <taxon>Pseudonocardiaceae</taxon>
        <taxon>Solihabitans</taxon>
    </lineage>
</organism>
<evidence type="ECO:0000256" key="2">
    <source>
        <dbReference type="ARBA" id="ARBA00022801"/>
    </source>
</evidence>
<comment type="cofactor">
    <cofactor evidence="3">
        <name>Mn(2+)</name>
        <dbReference type="ChEBI" id="CHEBI:29035"/>
    </cofactor>
    <text evidence="3">Binds 2 manganese ions per subunit.</text>
</comment>
<proteinExistence type="inferred from homology"/>
<gene>
    <name evidence="5" type="ORF">F0L68_20210</name>
</gene>
<reference evidence="5 6" key="1">
    <citation type="submission" date="2019-09" db="EMBL/GenBank/DDBJ databases">
        <title>Goodfellowia gen. nov., a new genus of the Pseudonocardineae related to Actinoalloteichus, containing Goodfellowia coeruleoviolacea gen. nov., comb. nov. gen. nov., comb. nov.</title>
        <authorList>
            <person name="Labeda D."/>
        </authorList>
    </citation>
    <scope>NUCLEOTIDE SEQUENCE [LARGE SCALE GENOMIC DNA]</scope>
    <source>
        <strain evidence="5 6">AN110305</strain>
    </source>
</reference>
<dbReference type="GO" id="GO:0046872">
    <property type="term" value="F:metal ion binding"/>
    <property type="evidence" value="ECO:0007669"/>
    <property type="project" value="UniProtKB-KW"/>
</dbReference>
<dbReference type="PANTHER" id="PTHR11358">
    <property type="entry name" value="ARGINASE/AGMATINASE"/>
    <property type="match status" value="1"/>
</dbReference>
<comment type="similarity">
    <text evidence="4">Belongs to the arginase family.</text>
</comment>
<accession>A0A5B2XBQ0</accession>
<dbReference type="Pfam" id="PF00491">
    <property type="entry name" value="Arginase"/>
    <property type="match status" value="1"/>
</dbReference>
<dbReference type="PANTHER" id="PTHR11358:SF26">
    <property type="entry name" value="GUANIDINO ACID HYDROLASE, MITOCHONDRIAL"/>
    <property type="match status" value="1"/>
</dbReference>
<dbReference type="OrthoDB" id="9788689at2"/>
<dbReference type="Gene3D" id="3.40.800.10">
    <property type="entry name" value="Ureohydrolase domain"/>
    <property type="match status" value="1"/>
</dbReference>
<dbReference type="GO" id="GO:0033389">
    <property type="term" value="P:putrescine biosynthetic process from arginine, via agmatine"/>
    <property type="evidence" value="ECO:0007669"/>
    <property type="project" value="TreeGrafter"/>
</dbReference>
<sequence>MTGDRRADRGLTHLRPPGLVVRSGFEDRYETEAADWLLPWDFDSPLDVGIVGAGLPGTSLTPNGAYGAPDAFRSSLAGFSTYSPDFDVDLAELVVRDLGDIATPTLDPLEGLRRIDETTGVLRCQPENFFLMMIGGDHSVTAPAAKAFARAHPGERFGLIHFDAHNDVRVMDHGPTNGTPIRQLLESGLGFDGANLVQIGIHGFMNASYYKRWVQGRGGTIFTGREVRRRSIEDVLAEALERACDGVDATYVTVDVDVLESAYAPGTGAATAEGIHPMDLYEALYLLGQHPKVAGIDFVEHDPVSDVAALTGRTMTSAVLTFLCGYFLRTKGSGGWRGYDPTPVTEF</sequence>
<feature type="binding site" evidence="3">
    <location>
        <position position="163"/>
    </location>
    <ligand>
        <name>Mn(2+)</name>
        <dbReference type="ChEBI" id="CHEBI:29035"/>
        <label>1</label>
    </ligand>
</feature>
<evidence type="ECO:0000313" key="6">
    <source>
        <dbReference type="Proteomes" id="UP000323454"/>
    </source>
</evidence>
<keyword evidence="2" id="KW-0378">Hydrolase</keyword>
<dbReference type="EMBL" id="VUOB01000036">
    <property type="protein sequence ID" value="KAA2260461.1"/>
    <property type="molecule type" value="Genomic_DNA"/>
</dbReference>
<feature type="binding site" evidence="3">
    <location>
        <position position="257"/>
    </location>
    <ligand>
        <name>Mn(2+)</name>
        <dbReference type="ChEBI" id="CHEBI:29035"/>
        <label>1</label>
    </ligand>
</feature>
<feature type="binding site" evidence="3">
    <location>
        <position position="138"/>
    </location>
    <ligand>
        <name>Mn(2+)</name>
        <dbReference type="ChEBI" id="CHEBI:29035"/>
        <label>1</label>
    </ligand>
</feature>
<keyword evidence="3" id="KW-0464">Manganese</keyword>
<dbReference type="PIRSF" id="PIRSF036979">
    <property type="entry name" value="Arginase"/>
    <property type="match status" value="1"/>
</dbReference>
<evidence type="ECO:0000256" key="1">
    <source>
        <dbReference type="ARBA" id="ARBA00022723"/>
    </source>
</evidence>
<dbReference type="AlphaFoldDB" id="A0A5B2XBQ0"/>
<dbReference type="PROSITE" id="PS51409">
    <property type="entry name" value="ARGINASE_2"/>
    <property type="match status" value="1"/>
</dbReference>
<dbReference type="InterPro" id="IPR006035">
    <property type="entry name" value="Ureohydrolase"/>
</dbReference>
<feature type="binding site" evidence="3">
    <location>
        <position position="255"/>
    </location>
    <ligand>
        <name>Mn(2+)</name>
        <dbReference type="ChEBI" id="CHEBI:29035"/>
        <label>1</label>
    </ligand>
</feature>
<dbReference type="SUPFAM" id="SSF52768">
    <property type="entry name" value="Arginase/deacetylase"/>
    <property type="match status" value="1"/>
</dbReference>
<evidence type="ECO:0000256" key="3">
    <source>
        <dbReference type="PIRSR" id="PIRSR036979-1"/>
    </source>
</evidence>
<evidence type="ECO:0000256" key="4">
    <source>
        <dbReference type="PROSITE-ProRule" id="PRU00742"/>
    </source>
</evidence>
<comment type="caution">
    <text evidence="5">The sequence shown here is derived from an EMBL/GenBank/DDBJ whole genome shotgun (WGS) entry which is preliminary data.</text>
</comment>